<feature type="repeat" description="WD" evidence="6">
    <location>
        <begin position="1569"/>
        <end position="1602"/>
    </location>
</feature>
<feature type="region of interest" description="Disordered" evidence="7">
    <location>
        <begin position="1362"/>
        <end position="1389"/>
    </location>
</feature>
<feature type="repeat" description="WD" evidence="6">
    <location>
        <begin position="1403"/>
        <end position="1430"/>
    </location>
</feature>
<feature type="repeat" description="WD" evidence="6">
    <location>
        <begin position="796"/>
        <end position="837"/>
    </location>
</feature>
<evidence type="ECO:0000256" key="1">
    <source>
        <dbReference type="ARBA" id="ARBA00022574"/>
    </source>
</evidence>
<comment type="function">
    <text evidence="5">Involved in mitochondrial fission. Acts as an adapter protein required to form mitochondrial fission complexes. Formation of these complexes is required to promote constriction and fission of the mitochondrial compartment at a late step in mitochondrial division.</text>
</comment>
<dbReference type="PRINTS" id="PR00320">
    <property type="entry name" value="GPROTEINBRPT"/>
</dbReference>
<accession>A0A6A6ZFK1</accession>
<dbReference type="PANTHER" id="PTHR22847:SF637">
    <property type="entry name" value="WD REPEAT DOMAIN 5B"/>
    <property type="match status" value="1"/>
</dbReference>
<dbReference type="PROSITE" id="PS00678">
    <property type="entry name" value="WD_REPEATS_1"/>
    <property type="match status" value="7"/>
</dbReference>
<dbReference type="InterPro" id="IPR019775">
    <property type="entry name" value="WD40_repeat_CS"/>
</dbReference>
<feature type="repeat" description="WD" evidence="6">
    <location>
        <begin position="1318"/>
        <end position="1359"/>
    </location>
</feature>
<dbReference type="InterPro" id="IPR027417">
    <property type="entry name" value="P-loop_NTPase"/>
</dbReference>
<reference evidence="9" key="1">
    <citation type="journal article" date="2020" name="Stud. Mycol.">
        <title>101 Dothideomycetes genomes: a test case for predicting lifestyles and emergence of pathogens.</title>
        <authorList>
            <person name="Haridas S."/>
            <person name="Albert R."/>
            <person name="Binder M."/>
            <person name="Bloem J."/>
            <person name="Labutti K."/>
            <person name="Salamov A."/>
            <person name="Andreopoulos B."/>
            <person name="Baker S."/>
            <person name="Barry K."/>
            <person name="Bills G."/>
            <person name="Bluhm B."/>
            <person name="Cannon C."/>
            <person name="Castanera R."/>
            <person name="Culley D."/>
            <person name="Daum C."/>
            <person name="Ezra D."/>
            <person name="Gonzalez J."/>
            <person name="Henrissat B."/>
            <person name="Kuo A."/>
            <person name="Liang C."/>
            <person name="Lipzen A."/>
            <person name="Lutzoni F."/>
            <person name="Magnuson J."/>
            <person name="Mondo S."/>
            <person name="Nolan M."/>
            <person name="Ohm R."/>
            <person name="Pangilinan J."/>
            <person name="Park H.-J."/>
            <person name="Ramirez L."/>
            <person name="Alfaro M."/>
            <person name="Sun H."/>
            <person name="Tritt A."/>
            <person name="Yoshinaga Y."/>
            <person name="Zwiers L.-H."/>
            <person name="Turgeon B."/>
            <person name="Goodwin S."/>
            <person name="Spatafora J."/>
            <person name="Crous P."/>
            <person name="Grigoriev I."/>
        </authorList>
    </citation>
    <scope>NUCLEOTIDE SEQUENCE</scope>
    <source>
        <strain evidence="9">CBS 113818</strain>
    </source>
</reference>
<evidence type="ECO:0000256" key="3">
    <source>
        <dbReference type="ARBA" id="ARBA00038415"/>
    </source>
</evidence>
<dbReference type="SUPFAM" id="SSF50978">
    <property type="entry name" value="WD40 repeat-like"/>
    <property type="match status" value="3"/>
</dbReference>
<protein>
    <recommendedName>
        <fullName evidence="4">Mitochondrial division protein 1</fullName>
    </recommendedName>
</protein>
<feature type="repeat" description="WD" evidence="6">
    <location>
        <begin position="1616"/>
        <end position="1657"/>
    </location>
</feature>
<feature type="repeat" description="WD" evidence="6">
    <location>
        <begin position="1237"/>
        <end position="1260"/>
    </location>
</feature>
<feature type="domain" description="Nephrocystin 3-like N-terminal" evidence="8">
    <location>
        <begin position="142"/>
        <end position="346"/>
    </location>
</feature>
<keyword evidence="2" id="KW-0677">Repeat</keyword>
<dbReference type="SUPFAM" id="SSF52540">
    <property type="entry name" value="P-loop containing nucleoside triphosphate hydrolases"/>
    <property type="match status" value="1"/>
</dbReference>
<dbReference type="Gene3D" id="2.130.10.10">
    <property type="entry name" value="YVTN repeat-like/Quinoprotein amine dehydrogenase"/>
    <property type="match status" value="6"/>
</dbReference>
<evidence type="ECO:0000256" key="4">
    <source>
        <dbReference type="ARBA" id="ARBA00039789"/>
    </source>
</evidence>
<dbReference type="SMART" id="SM00320">
    <property type="entry name" value="WD40"/>
    <property type="match status" value="17"/>
</dbReference>
<keyword evidence="10" id="KW-1185">Reference proteome</keyword>
<dbReference type="Proteomes" id="UP000799424">
    <property type="component" value="Unassembled WGS sequence"/>
</dbReference>
<feature type="repeat" description="WD" evidence="6">
    <location>
        <begin position="1487"/>
        <end position="1514"/>
    </location>
</feature>
<gene>
    <name evidence="9" type="ORF">CC86DRAFT_460739</name>
</gene>
<proteinExistence type="inferred from homology"/>
<dbReference type="CDD" id="cd00200">
    <property type="entry name" value="WD40"/>
    <property type="match status" value="2"/>
</dbReference>
<feature type="repeat" description="WD" evidence="6">
    <location>
        <begin position="1190"/>
        <end position="1218"/>
    </location>
</feature>
<dbReference type="InterPro" id="IPR001680">
    <property type="entry name" value="WD40_rpt"/>
</dbReference>
<evidence type="ECO:0000256" key="2">
    <source>
        <dbReference type="ARBA" id="ARBA00022737"/>
    </source>
</evidence>
<dbReference type="Pfam" id="PF00400">
    <property type="entry name" value="WD40"/>
    <property type="match status" value="14"/>
</dbReference>
<evidence type="ECO:0000256" key="7">
    <source>
        <dbReference type="SAM" id="MobiDB-lite"/>
    </source>
</evidence>
<comment type="similarity">
    <text evidence="3">Belongs to the WD repeat MDV1/CAF4 family.</text>
</comment>
<dbReference type="PROSITE" id="PS50294">
    <property type="entry name" value="WD_REPEATS_REGION"/>
    <property type="match status" value="8"/>
</dbReference>
<evidence type="ECO:0000313" key="10">
    <source>
        <dbReference type="Proteomes" id="UP000799424"/>
    </source>
</evidence>
<feature type="region of interest" description="Disordered" evidence="7">
    <location>
        <begin position="1"/>
        <end position="78"/>
    </location>
</feature>
<sequence length="1852" mass="200571">MATTKAESSTRLRHRLKDRLTKPFSNNATSRKGRNEPAKAKGDSAVTSDLLETPKTAAVPANSPAEPQDVPTPQPPHQRLTISTHEAVHPTQAVAPQVLRGLVARLRCCPRGSLPRDPLESSSSDGEDGTRCLEGTRTGLLKEIADWVDDHGGAQLLWLTDEPGTGKSTVVRTVAHALRNKGQLAGAFFFREKQPQPLSSRIRCCSRGRADCSNGDGIRGFFPSIAMQLARAVPGYADALTKALVEAQIGRAEEVKSVKSRPPVNVVAEMTLEKQFECLILQPLVRLAAFAKTLMPPVFTNLIFVIDGLDECEEDWHARVILRLMLLRSPRERTAPFKLRIFATSRPEMFNQLGMSALVGKPNTWDQISLPHVTLPNADESRRDISACLRHHLDMALSSQQQSQSPSAKSSGRKLGDETLERISAAVTPSFYVASVVLRFVTASGADQEDLVARLLADIGPDPTPGAQAYKVLSSIFDHTVLGDASSKDAEERRRRMHTFKQTIGPLILLRTNLTPDSLSVLLDVPMQDIISVLDAISAPFLASPEDKPYASDTCIKFRNHVCFQAYIFNRPGDSAIGSHTSSFYVNKLESHLLLATKCFNLLSGPGNWFMTEEFLPSENKRGESASPSGVPAHIQYACQFWVHHLEQSQVEDGSGKTGEAMIELQDVYEFMREHTLHWVEVLAVLGEVDKVIPLVSVLRGIYCSTVKRANDNVHDQDKTNVRVQLLELLDETKRLIHHFGAAIRDSPSQLYISAYMFAPENSILRRIFHRKTVPPSVIRRYPCPPKNWNAHLKTLVGHTGKVNSVSYSVDGKQLVTGSNDSTVRLWDAETGQHLETLEFEPDSTQSINDAVFRPSSSGGGGGDIAVTTSRPSVRVLNPAQLGPCRLSLEGHRRVEIHAVDYSPDGRYLASTAGAQIRIWDVATGLTVHVLGEGDGPKYSYSSEPKSTLKLAWSPDSRMLASVDWYESTICLWDAATGRALELTDAAALFRQARSQHATVAFSPVVAVLPSVAGSPTVAGSTSDAVTSARFSTGSHDGIARIWDVDQTTGTLALMLSLDHRSRGGYRSTVESVHFSVDGKRLVTHSSGWVSDGGFVTVWDLENSTRIHVLQASEEDDNLYYSEHISRPRYGPAAFSPDGNLIIVATNNCIAAYSATATVATKSKGEGKGEGSTPEKLYTLTVDHFSSYGIYYIAISPDSKLLAYAETHGHVRVWDLETRTTHVFKSDIKADRAFCGISFSPDSKRVASGAKDGTVLEWDVAVLGTGGCASPPVARFEAHKGSVYAAAWSTDGALLATASEDKTVRLWDAETGRTIRVIRGHHGSVWSLAFVPVRNEIVSCSADGTLRNWSVATGNLLQKVSSRLGGGSGDDDGEGSDSNKDDSDDNDDDARYRKAEKTKHVSMSSLAVSWAGRHMASGSDDGTIALWDVEGAAEPRHILQEHTSDVRSLSFSPNGALLASGSSDMKICLWKAESGAAVRTIAVGDPIRALAFSPDGQTLVSAHANHTAQMWDVQALLADSNVEDSLDRETKPLVKSLSFSPNGKRLAVALSDNRVRILDVNTEAELCTLQGHSGDVNSAVFFPTGTVLATASDDMTIKLWSLLNIIGGAAEPLCTLEGHTSWVRATAFSPDGHRLASGSDDKTVRLWDVLTGELLHTFQGHSDWVGALTFSASGSPAPPLLASGSDDGTVRLWDFEDGGEAVLVLKGHDGWVRAVAFSADGKRLASASSDRTVRVWDVETGAVTHVFSVDVVAQWIQFSGDGQRIETDGGAFVLGNAEKGSLPNDRGISDVQTGLEPTVPVFVKEEWIYLGDKRVVSLPPEYTAFCSAHSVDGVLALGHDSGTVSFFEFGLA</sequence>
<feature type="repeat" description="WD" evidence="6">
    <location>
        <begin position="1705"/>
        <end position="1746"/>
    </location>
</feature>
<dbReference type="EMBL" id="MU006247">
    <property type="protein sequence ID" value="KAF2819055.1"/>
    <property type="molecule type" value="Genomic_DNA"/>
</dbReference>
<dbReference type="GO" id="GO:1990234">
    <property type="term" value="C:transferase complex"/>
    <property type="evidence" value="ECO:0007669"/>
    <property type="project" value="UniProtKB-ARBA"/>
</dbReference>
<feature type="repeat" description="WD" evidence="6">
    <location>
        <begin position="1658"/>
        <end position="1703"/>
    </location>
</feature>
<dbReference type="InterPro" id="IPR015943">
    <property type="entry name" value="WD40/YVTN_repeat-like_dom_sf"/>
</dbReference>
<keyword evidence="1 6" id="KW-0853">WD repeat</keyword>
<evidence type="ECO:0000256" key="6">
    <source>
        <dbReference type="PROSITE-ProRule" id="PRU00221"/>
    </source>
</evidence>
<dbReference type="PANTHER" id="PTHR22847">
    <property type="entry name" value="WD40 REPEAT PROTEIN"/>
    <property type="match status" value="1"/>
</dbReference>
<dbReference type="InterPro" id="IPR056884">
    <property type="entry name" value="NPHP3-like_N"/>
</dbReference>
<evidence type="ECO:0000256" key="5">
    <source>
        <dbReference type="ARBA" id="ARBA00043913"/>
    </source>
</evidence>
<name>A0A6A6ZFK1_9PLEO</name>
<evidence type="ECO:0000313" key="9">
    <source>
        <dbReference type="EMBL" id="KAF2819055.1"/>
    </source>
</evidence>
<feature type="repeat" description="WD" evidence="6">
    <location>
        <begin position="1439"/>
        <end position="1480"/>
    </location>
</feature>
<feature type="compositionally biased region" description="Basic and acidic residues" evidence="7">
    <location>
        <begin position="33"/>
        <end position="42"/>
    </location>
</feature>
<dbReference type="InterPro" id="IPR036322">
    <property type="entry name" value="WD40_repeat_dom_sf"/>
</dbReference>
<evidence type="ECO:0000259" key="8">
    <source>
        <dbReference type="Pfam" id="PF24883"/>
    </source>
</evidence>
<dbReference type="InterPro" id="IPR020472">
    <property type="entry name" value="WD40_PAC1"/>
</dbReference>
<dbReference type="PROSITE" id="PS50082">
    <property type="entry name" value="WD_REPEATS_2"/>
    <property type="match status" value="12"/>
</dbReference>
<feature type="repeat" description="WD" evidence="6">
    <location>
        <begin position="1276"/>
        <end position="1317"/>
    </location>
</feature>
<dbReference type="Pfam" id="PF24883">
    <property type="entry name" value="NPHP3_N"/>
    <property type="match status" value="1"/>
</dbReference>
<dbReference type="OrthoDB" id="538223at2759"/>
<organism evidence="9 10">
    <name type="scientific">Ophiobolus disseminans</name>
    <dbReference type="NCBI Taxonomy" id="1469910"/>
    <lineage>
        <taxon>Eukaryota</taxon>
        <taxon>Fungi</taxon>
        <taxon>Dikarya</taxon>
        <taxon>Ascomycota</taxon>
        <taxon>Pezizomycotina</taxon>
        <taxon>Dothideomycetes</taxon>
        <taxon>Pleosporomycetidae</taxon>
        <taxon>Pleosporales</taxon>
        <taxon>Pleosporineae</taxon>
        <taxon>Phaeosphaeriaceae</taxon>
        <taxon>Ophiobolus</taxon>
    </lineage>
</organism>